<dbReference type="SUPFAM" id="SSF51569">
    <property type="entry name" value="Aldolase"/>
    <property type="match status" value="1"/>
</dbReference>
<accession>A0A8E1UQH2</accession>
<gene>
    <name evidence="6" type="ORF">ACU52_05495</name>
</gene>
<dbReference type="PANTHER" id="PTHR12128:SF66">
    <property type="entry name" value="4-HYDROXY-2-OXOGLUTARATE ALDOLASE, MITOCHONDRIAL"/>
    <property type="match status" value="1"/>
</dbReference>
<dbReference type="SMART" id="SM01130">
    <property type="entry name" value="DHDPS"/>
    <property type="match status" value="1"/>
</dbReference>
<evidence type="ECO:0000256" key="4">
    <source>
        <dbReference type="PIRSR" id="PIRSR001365-1"/>
    </source>
</evidence>
<dbReference type="PRINTS" id="PR00146">
    <property type="entry name" value="DHPICSNTHASE"/>
</dbReference>
<keyword evidence="2 3" id="KW-0456">Lyase</keyword>
<evidence type="ECO:0000256" key="5">
    <source>
        <dbReference type="PIRSR" id="PIRSR001365-2"/>
    </source>
</evidence>
<keyword evidence="7" id="KW-1185">Reference proteome</keyword>
<proteinExistence type="inferred from homology"/>
<dbReference type="Pfam" id="PF00701">
    <property type="entry name" value="DHDPS"/>
    <property type="match status" value="1"/>
</dbReference>
<dbReference type="PANTHER" id="PTHR12128">
    <property type="entry name" value="DIHYDRODIPICOLINATE SYNTHASE"/>
    <property type="match status" value="1"/>
</dbReference>
<dbReference type="InterPro" id="IPR013785">
    <property type="entry name" value="Aldolase_TIM"/>
</dbReference>
<feature type="binding site" evidence="5">
    <location>
        <position position="209"/>
    </location>
    <ligand>
        <name>pyruvate</name>
        <dbReference type="ChEBI" id="CHEBI:15361"/>
    </ligand>
</feature>
<sequence length="303" mass="33101">MKTLNKYHGVVVPMVTPITKNNEIDIDAVKRIINNFAQYNVSALIMGTTGEGNSVSVESGVKMIKAASEAAAGRITIYAGLAGNCISEQYDAAVKFIEAGADVIAATLPCYYSLTPKQMYEYYKNLADTLTAPLMLYNITITTHMSIPLDVIEKLSHHPNIVGLKDSENNIQRMEEALTLFSDREDFAYFCGCAANSAKALSLGADGIVPSVGNYLPKIYNDLFEAGISGNTEIANDLQAKTIEIGKINTDNLTLGESLAGLKVIMKMYGLCETYMLPPLTELEEETVINIQNKVRDIINKYK</sequence>
<evidence type="ECO:0000256" key="1">
    <source>
        <dbReference type="ARBA" id="ARBA00007592"/>
    </source>
</evidence>
<dbReference type="Gene3D" id="3.20.20.70">
    <property type="entry name" value="Aldolase class I"/>
    <property type="match status" value="1"/>
</dbReference>
<dbReference type="EMBL" id="LFQU01000007">
    <property type="protein sequence ID" value="KOO68945.1"/>
    <property type="molecule type" value="Genomic_DNA"/>
</dbReference>
<dbReference type="RefSeq" id="WP_053398051.1">
    <property type="nucleotide sequence ID" value="NZ_LFQU01000007.1"/>
</dbReference>
<comment type="caution">
    <text evidence="6">The sequence shown here is derived from an EMBL/GenBank/DDBJ whole genome shotgun (WGS) entry which is preliminary data.</text>
</comment>
<dbReference type="PIRSF" id="PIRSF001365">
    <property type="entry name" value="DHDPS"/>
    <property type="match status" value="1"/>
</dbReference>
<reference evidence="6 7" key="1">
    <citation type="submission" date="2015-06" db="EMBL/GenBank/DDBJ databases">
        <title>Prevotella sp. 109, sp. nov., a novel member of the family Prevotellaceae isolated from human faeces.</title>
        <authorList>
            <person name="Shkoporov A.N."/>
            <person name="Chaplin A.V."/>
            <person name="Kafarskaia L.I."/>
            <person name="Efimov B.A."/>
        </authorList>
    </citation>
    <scope>NUCLEOTIDE SEQUENCE [LARGE SCALE GENOMIC DNA]</scope>
    <source>
        <strain evidence="6 7">109</strain>
    </source>
</reference>
<dbReference type="AlphaFoldDB" id="A0A8E1UQH2"/>
<evidence type="ECO:0000256" key="2">
    <source>
        <dbReference type="ARBA" id="ARBA00023239"/>
    </source>
</evidence>
<name>A0A8E1UQH2_9BACT</name>
<evidence type="ECO:0000313" key="7">
    <source>
        <dbReference type="Proteomes" id="UP000036951"/>
    </source>
</evidence>
<evidence type="ECO:0000256" key="3">
    <source>
        <dbReference type="PIRNR" id="PIRNR001365"/>
    </source>
</evidence>
<evidence type="ECO:0008006" key="8">
    <source>
        <dbReference type="Google" id="ProtNLM"/>
    </source>
</evidence>
<dbReference type="InterPro" id="IPR002220">
    <property type="entry name" value="DapA-like"/>
</dbReference>
<organism evidence="6 7">
    <name type="scientific">Xylanibacter rarus</name>
    <dbReference type="NCBI Taxonomy" id="1676614"/>
    <lineage>
        <taxon>Bacteria</taxon>
        <taxon>Pseudomonadati</taxon>
        <taxon>Bacteroidota</taxon>
        <taxon>Bacteroidia</taxon>
        <taxon>Bacteroidales</taxon>
        <taxon>Prevotellaceae</taxon>
        <taxon>Xylanibacter</taxon>
    </lineage>
</organism>
<protein>
    <recommendedName>
        <fullName evidence="8">Dihydrodipicolinate synthase</fullName>
    </recommendedName>
</protein>
<dbReference type="CDD" id="cd00408">
    <property type="entry name" value="DHDPS-like"/>
    <property type="match status" value="1"/>
</dbReference>
<feature type="active site" description="Schiff-base intermediate with substrate" evidence="4">
    <location>
        <position position="165"/>
    </location>
</feature>
<comment type="similarity">
    <text evidence="1 3">Belongs to the DapA family.</text>
</comment>
<dbReference type="GO" id="GO:0008840">
    <property type="term" value="F:4-hydroxy-tetrahydrodipicolinate synthase activity"/>
    <property type="evidence" value="ECO:0007669"/>
    <property type="project" value="TreeGrafter"/>
</dbReference>
<evidence type="ECO:0000313" key="6">
    <source>
        <dbReference type="EMBL" id="KOO68945.1"/>
    </source>
</evidence>
<feature type="binding site" evidence="5">
    <location>
        <position position="49"/>
    </location>
    <ligand>
        <name>pyruvate</name>
        <dbReference type="ChEBI" id="CHEBI:15361"/>
    </ligand>
</feature>
<dbReference type="OrthoDB" id="9778880at2"/>
<dbReference type="Proteomes" id="UP000036951">
    <property type="component" value="Unassembled WGS sequence"/>
</dbReference>
<feature type="active site" description="Proton donor/acceptor" evidence="4">
    <location>
        <position position="137"/>
    </location>
</feature>